<feature type="domain" description="Hydantoinase B/oxoprolinase" evidence="3">
    <location>
        <begin position="764"/>
        <end position="1287"/>
    </location>
</feature>
<accession>A0A875RU52</accession>
<comment type="similarity">
    <text evidence="1">Belongs to the oxoprolinase family.</text>
</comment>
<dbReference type="GO" id="GO:0005829">
    <property type="term" value="C:cytosol"/>
    <property type="evidence" value="ECO:0007669"/>
    <property type="project" value="TreeGrafter"/>
</dbReference>
<dbReference type="Pfam" id="PF02538">
    <property type="entry name" value="Hydantoinase_B"/>
    <property type="match status" value="1"/>
</dbReference>
<dbReference type="PANTHER" id="PTHR11365">
    <property type="entry name" value="5-OXOPROLINASE RELATED"/>
    <property type="match status" value="1"/>
</dbReference>
<dbReference type="Pfam" id="PF19278">
    <property type="entry name" value="Hydant_A_C"/>
    <property type="match status" value="1"/>
</dbReference>
<dbReference type="Pfam" id="PF01968">
    <property type="entry name" value="Hydantoinase_A"/>
    <property type="match status" value="1"/>
</dbReference>
<feature type="domain" description="Hydantoinase/oxoprolinase N-terminal" evidence="4">
    <location>
        <begin position="5"/>
        <end position="220"/>
    </location>
</feature>
<evidence type="ECO:0000259" key="4">
    <source>
        <dbReference type="Pfam" id="PF05378"/>
    </source>
</evidence>
<dbReference type="Proteomes" id="UP000662931">
    <property type="component" value="Chromosome 1"/>
</dbReference>
<dbReference type="Pfam" id="PF05378">
    <property type="entry name" value="Hydant_A_N"/>
    <property type="match status" value="1"/>
</dbReference>
<evidence type="ECO:0000256" key="1">
    <source>
        <dbReference type="ARBA" id="ARBA00010403"/>
    </source>
</evidence>
<evidence type="ECO:0000313" key="7">
    <source>
        <dbReference type="Proteomes" id="UP000662931"/>
    </source>
</evidence>
<organism evidence="6 7">
    <name type="scientific">Eeniella nana</name>
    <name type="common">Yeast</name>
    <name type="synonym">Brettanomyces nanus</name>
    <dbReference type="NCBI Taxonomy" id="13502"/>
    <lineage>
        <taxon>Eukaryota</taxon>
        <taxon>Fungi</taxon>
        <taxon>Dikarya</taxon>
        <taxon>Ascomycota</taxon>
        <taxon>Saccharomycotina</taxon>
        <taxon>Pichiomycetes</taxon>
        <taxon>Pichiales</taxon>
        <taxon>Pichiaceae</taxon>
        <taxon>Brettanomyces</taxon>
    </lineage>
</organism>
<reference evidence="6" key="1">
    <citation type="submission" date="2020-10" db="EMBL/GenBank/DDBJ databases">
        <authorList>
            <person name="Roach M.J.R."/>
        </authorList>
    </citation>
    <scope>NUCLEOTIDE SEQUENCE</scope>
    <source>
        <strain evidence="6">CBS 1945</strain>
    </source>
</reference>
<evidence type="ECO:0000259" key="5">
    <source>
        <dbReference type="Pfam" id="PF19278"/>
    </source>
</evidence>
<dbReference type="OrthoDB" id="3643at2759"/>
<dbReference type="GeneID" id="62194922"/>
<dbReference type="InterPro" id="IPR002821">
    <property type="entry name" value="Hydantoinase_A"/>
</dbReference>
<dbReference type="InterPro" id="IPR003692">
    <property type="entry name" value="Hydantoinase_B"/>
</dbReference>
<gene>
    <name evidence="6" type="ORF">FOA43_001521</name>
</gene>
<dbReference type="InterPro" id="IPR008040">
    <property type="entry name" value="Hydant_A_N"/>
</dbReference>
<dbReference type="EMBL" id="CP064812">
    <property type="protein sequence ID" value="QPG74197.1"/>
    <property type="molecule type" value="Genomic_DNA"/>
</dbReference>
<name>A0A875RU52_EENNA</name>
<dbReference type="InterPro" id="IPR045079">
    <property type="entry name" value="Oxoprolinase-like"/>
</dbReference>
<dbReference type="InterPro" id="IPR049517">
    <property type="entry name" value="ACX-like_C"/>
</dbReference>
<feature type="domain" description="Acetophenone carboxylase-like C-terminal" evidence="5">
    <location>
        <begin position="657"/>
        <end position="738"/>
    </location>
</feature>
<feature type="domain" description="Hydantoinase A/oxoprolinase" evidence="2">
    <location>
        <begin position="240"/>
        <end position="544"/>
    </location>
</feature>
<keyword evidence="7" id="KW-1185">Reference proteome</keyword>
<dbReference type="PANTHER" id="PTHR11365:SF2">
    <property type="entry name" value="5-OXOPROLINASE"/>
    <property type="match status" value="1"/>
</dbReference>
<dbReference type="GO" id="GO:0006749">
    <property type="term" value="P:glutathione metabolic process"/>
    <property type="evidence" value="ECO:0007669"/>
    <property type="project" value="TreeGrafter"/>
</dbReference>
<evidence type="ECO:0000259" key="3">
    <source>
        <dbReference type="Pfam" id="PF02538"/>
    </source>
</evidence>
<evidence type="ECO:0000259" key="2">
    <source>
        <dbReference type="Pfam" id="PF01968"/>
    </source>
</evidence>
<dbReference type="RefSeq" id="XP_038777762.1">
    <property type="nucleotide sequence ID" value="XM_038921834.1"/>
</dbReference>
<protein>
    <recommendedName>
        <fullName evidence="8">5-oxoprolinase</fullName>
    </recommendedName>
</protein>
<evidence type="ECO:0008006" key="8">
    <source>
        <dbReference type="Google" id="ProtNLM"/>
    </source>
</evidence>
<dbReference type="GO" id="GO:0017168">
    <property type="term" value="F:5-oxoprolinase (ATP-hydrolyzing) activity"/>
    <property type="evidence" value="ECO:0007669"/>
    <property type="project" value="TreeGrafter"/>
</dbReference>
<proteinExistence type="inferred from homology"/>
<evidence type="ECO:0000313" key="6">
    <source>
        <dbReference type="EMBL" id="QPG74197.1"/>
    </source>
</evidence>
<sequence>MGGIKIAIDRGGTFTDCIGNPGTGRAEDDVIIKLLSVDPQNYPDANLEGIRRLLQTFQAKQIPRGQPLDTSGIESLRMGTTVATNALLERKGERCALVTTKGFKDILTIGTQARPDIFDLSISKPGLLYDIVVEVDERVTLEDFVEDPDHKVTQPGESEDLVQGLSKETIRILKRPDPEAVRSTLQLVYDSGIRSIAICLMHSYTFADHEKLVGKIAEQIGFTHISLSSQLTPMIKYVSRANSCVADAYLTPEIKNYLRGFESGLEQGIQRISEGKSSGLSCQFMQSDGGLVDASSFSGLRAILSGPAGGVVGYARTCYNAENNIPLIGFDMGGTSTDVSRYGDGKFDHVFETTTAGITIQSPQLDINTVAAGGGSILSYKNGLLQVGPESASSHPGPACYRKGGPLTVTDANLFLGRLVPEFFPKIFGPHEDQGLDYDVARAKFEEMTELVNSSNPDITPMTPEEVAYGFLSVACENMARPVRQLTEAKGHVLAKHRMVSFGGAGGQCAYAVAHLLGIGTILIHRYSSVLSAYGMELADVVEEVQEPASYILGEESRSQIEDALDELKQRACEALKLQGFKNNGDVVYEEYLNLRYQGTESCIMVPRTPGSNEWTFKQSFCEMHKREFGFLFDKPLIVDDVRVRGIGKATLRNDSSVDTQILELRQKDLIKPANESQVSLTKEVYWTHQKEVTRVYRLENLPIGTEVYGPAIIADGTQTNLIPPEGKALVLKTHLFVSLDLTKKSKNAANGYHKIEDGVKIEPVLLSIFSHRFMDIAEQMGNSLQKTSVSVNVKERLDFSCALFDAEGNLVANAPHVPVHLGSMATCIVAQAEIWKGKLKPGDVLITNHPSAGGTHLPDITVVTPAFDKGEIIFYVAARAHHADIGGMLPGSMPPNSKELWQEGATFYSELLVKQGVFQEEMVVRKLLHDPAQYPGCSGSRRISDNLSDLKAQLAANQKGITLIDQLVEEFDLPTIMAYMHAIQDNAAETVSRMLDKVIAEHGIETLHCVDYMDDGSPIKLQVRRRKNPDGTEGKVVFDFTGSAPQAYNNLNAPHAITFSAVIYCLRCLVDEDIPLNQGCIRPIDVIIPKSSLLDPDSGCAVVGGNVCTSQRVTDTILKAFHVMADSQGCCNNFTFGSDGFGYYETIAGGHGASSKWNGVSGVHTNMTNTRITDAEVFEKRYPIILRDFSLRENSGGNGLFKGGNGVRREIEFRTPVSASILSERRVIAPHGVAGGKDGARGLNLWIRKNKNKEQLINIGGKASVDVAAGDRIVILTPGGGGWGKPSDKSRISRRKAVNYSIGTGSLSSRKEQQYQN</sequence>
<dbReference type="KEGG" id="bnn:FOA43_001521"/>